<evidence type="ECO:0000313" key="3">
    <source>
        <dbReference type="Proteomes" id="UP001196413"/>
    </source>
</evidence>
<dbReference type="InterPro" id="IPR038077">
    <property type="entry name" value="Troponin_sf"/>
</dbReference>
<evidence type="ECO:0000313" key="2">
    <source>
        <dbReference type="EMBL" id="KAJ1350228.1"/>
    </source>
</evidence>
<dbReference type="GO" id="GO:0005523">
    <property type="term" value="F:tropomyosin binding"/>
    <property type="evidence" value="ECO:0007669"/>
    <property type="project" value="TreeGrafter"/>
</dbReference>
<dbReference type="SUPFAM" id="SSF90250">
    <property type="entry name" value="Troponin coil-coiled subunits"/>
    <property type="match status" value="1"/>
</dbReference>
<gene>
    <name evidence="2" type="primary">MUP2_2</name>
    <name evidence="2" type="ORF">KIN20_005967</name>
</gene>
<dbReference type="Pfam" id="PF00992">
    <property type="entry name" value="Troponin"/>
    <property type="match status" value="1"/>
</dbReference>
<evidence type="ECO:0000256" key="1">
    <source>
        <dbReference type="ARBA" id="ARBA00008330"/>
    </source>
</evidence>
<dbReference type="Proteomes" id="UP001196413">
    <property type="component" value="Unassembled WGS sequence"/>
</dbReference>
<dbReference type="GO" id="GO:0045214">
    <property type="term" value="P:sarcomere organization"/>
    <property type="evidence" value="ECO:0007669"/>
    <property type="project" value="TreeGrafter"/>
</dbReference>
<accession>A0AAD5M424</accession>
<protein>
    <submittedName>
        <fullName evidence="2">Methionine permease</fullName>
    </submittedName>
</protein>
<organism evidence="2 3">
    <name type="scientific">Parelaphostrongylus tenuis</name>
    <name type="common">Meningeal worm</name>
    <dbReference type="NCBI Taxonomy" id="148309"/>
    <lineage>
        <taxon>Eukaryota</taxon>
        <taxon>Metazoa</taxon>
        <taxon>Ecdysozoa</taxon>
        <taxon>Nematoda</taxon>
        <taxon>Chromadorea</taxon>
        <taxon>Rhabditida</taxon>
        <taxon>Rhabditina</taxon>
        <taxon>Rhabditomorpha</taxon>
        <taxon>Strongyloidea</taxon>
        <taxon>Metastrongylidae</taxon>
        <taxon>Parelaphostrongylus</taxon>
    </lineage>
</organism>
<dbReference type="EMBL" id="JAHQIW010000816">
    <property type="protein sequence ID" value="KAJ1350228.1"/>
    <property type="molecule type" value="Genomic_DNA"/>
</dbReference>
<dbReference type="InterPro" id="IPR027707">
    <property type="entry name" value="TNNT"/>
</dbReference>
<name>A0AAD5M424_PARTN</name>
<dbReference type="InterPro" id="IPR001978">
    <property type="entry name" value="Troponin"/>
</dbReference>
<keyword evidence="3" id="KW-1185">Reference proteome</keyword>
<dbReference type="GO" id="GO:0005861">
    <property type="term" value="C:troponin complex"/>
    <property type="evidence" value="ECO:0007669"/>
    <property type="project" value="InterPro"/>
</dbReference>
<dbReference type="PANTHER" id="PTHR11521">
    <property type="entry name" value="TROPONIN T"/>
    <property type="match status" value="1"/>
</dbReference>
<comment type="caution">
    <text evidence="2">The sequence shown here is derived from an EMBL/GenBank/DDBJ whole genome shotgun (WGS) entry which is preliminary data.</text>
</comment>
<sequence length="110" mass="12334">MMAGSFAATAIVPGGGKNFTVTKSDKAEQFGNLTQVPETKDVLSKDQKEEAKRAYLAAACREADISHLLPNDLKDRIRNLHARITKLEADKYDLEKRHERQEYDGESIDL</sequence>
<dbReference type="AlphaFoldDB" id="A0AAD5M424"/>
<dbReference type="Gene3D" id="1.20.5.350">
    <property type="match status" value="1"/>
</dbReference>
<dbReference type="GO" id="GO:0006936">
    <property type="term" value="P:muscle contraction"/>
    <property type="evidence" value="ECO:0007669"/>
    <property type="project" value="TreeGrafter"/>
</dbReference>
<dbReference type="GO" id="GO:0006937">
    <property type="term" value="P:regulation of muscle contraction"/>
    <property type="evidence" value="ECO:0007669"/>
    <property type="project" value="InterPro"/>
</dbReference>
<reference evidence="2" key="1">
    <citation type="submission" date="2021-06" db="EMBL/GenBank/DDBJ databases">
        <title>Parelaphostrongylus tenuis whole genome reference sequence.</title>
        <authorList>
            <person name="Garwood T.J."/>
            <person name="Larsen P.A."/>
            <person name="Fountain-Jones N.M."/>
            <person name="Garbe J.R."/>
            <person name="Macchietto M.G."/>
            <person name="Kania S.A."/>
            <person name="Gerhold R.W."/>
            <person name="Richards J.E."/>
            <person name="Wolf T.M."/>
        </authorList>
    </citation>
    <scope>NUCLEOTIDE SEQUENCE</scope>
    <source>
        <strain evidence="2">MNPRO001-30</strain>
        <tissue evidence="2">Meninges</tissue>
    </source>
</reference>
<dbReference type="PANTHER" id="PTHR11521:SF7">
    <property type="entry name" value="TROPONIN T"/>
    <property type="match status" value="1"/>
</dbReference>
<proteinExistence type="inferred from homology"/>
<comment type="similarity">
    <text evidence="1">Belongs to the troponin T family.</text>
</comment>